<accession>W7Y9U1</accession>
<dbReference type="Gene3D" id="3.90.550.10">
    <property type="entry name" value="Spore Coat Polysaccharide Biosynthesis Protein SpsA, Chain A"/>
    <property type="match status" value="1"/>
</dbReference>
<feature type="domain" description="Glycosyltransferase 2-like" evidence="1">
    <location>
        <begin position="2"/>
        <end position="60"/>
    </location>
</feature>
<dbReference type="RefSeq" id="WP_200871375.1">
    <property type="nucleotide sequence ID" value="NZ_BAMD01000041.1"/>
</dbReference>
<evidence type="ECO:0000313" key="2">
    <source>
        <dbReference type="EMBL" id="GAF04288.1"/>
    </source>
</evidence>
<proteinExistence type="predicted"/>
<evidence type="ECO:0000313" key="3">
    <source>
        <dbReference type="Proteomes" id="UP000019402"/>
    </source>
</evidence>
<dbReference type="InterPro" id="IPR001173">
    <property type="entry name" value="Glyco_trans_2-like"/>
</dbReference>
<reference evidence="2 3" key="1">
    <citation type="journal article" date="2014" name="Genome Announc.">
        <title>Draft Genome Sequence of Cytophaga fermentans JCM 21142T, a Facultative Anaerobe Isolated from Marine Mud.</title>
        <authorList>
            <person name="Starns D."/>
            <person name="Oshima K."/>
            <person name="Suda W."/>
            <person name="Iino T."/>
            <person name="Yuki M."/>
            <person name="Inoue J."/>
            <person name="Kitamura K."/>
            <person name="Iida T."/>
            <person name="Darby A."/>
            <person name="Hattori M."/>
            <person name="Ohkuma M."/>
        </authorList>
    </citation>
    <scope>NUCLEOTIDE SEQUENCE [LARGE SCALE GENOMIC DNA]</scope>
    <source>
        <strain evidence="2 3">JCM 21142</strain>
    </source>
</reference>
<keyword evidence="2" id="KW-0808">Transferase</keyword>
<dbReference type="Pfam" id="PF00535">
    <property type="entry name" value="Glycos_transf_2"/>
    <property type="match status" value="1"/>
</dbReference>
<dbReference type="Proteomes" id="UP000019402">
    <property type="component" value="Unassembled WGS sequence"/>
</dbReference>
<sequence length="178" mass="20611">MSTGDIVGFLHADDLFDDDTTIETMVGALKNNNADVIYGDLEYVQVNDPTKVIRYWQSKSFKPSLLKMGWMPPHPTLFIKRQIYNEIGSFNLNYKIAADYDFILRLFSNSKYRTTYTPMVITRMRVGGTSNKNIKNILLKTKEDIRALRKNKAGNIFSVIWKNISKLPQFIYNNRSPK</sequence>
<comment type="caution">
    <text evidence="2">The sequence shown here is derived from an EMBL/GenBank/DDBJ whole genome shotgun (WGS) entry which is preliminary data.</text>
</comment>
<protein>
    <submittedName>
        <fullName evidence="2">PGL/P-HBAD biosynthesis glycosyltransferase/MT3031</fullName>
    </submittedName>
</protein>
<gene>
    <name evidence="2" type="ORF">JCM21142_72985</name>
</gene>
<organism evidence="2 3">
    <name type="scientific">Saccharicrinis fermentans DSM 9555 = JCM 21142</name>
    <dbReference type="NCBI Taxonomy" id="869213"/>
    <lineage>
        <taxon>Bacteria</taxon>
        <taxon>Pseudomonadati</taxon>
        <taxon>Bacteroidota</taxon>
        <taxon>Bacteroidia</taxon>
        <taxon>Marinilabiliales</taxon>
        <taxon>Marinilabiliaceae</taxon>
        <taxon>Saccharicrinis</taxon>
    </lineage>
</organism>
<dbReference type="GO" id="GO:0016740">
    <property type="term" value="F:transferase activity"/>
    <property type="evidence" value="ECO:0007669"/>
    <property type="project" value="UniProtKB-KW"/>
</dbReference>
<dbReference type="InterPro" id="IPR029044">
    <property type="entry name" value="Nucleotide-diphossugar_trans"/>
</dbReference>
<name>W7Y9U1_9BACT</name>
<keyword evidence="3" id="KW-1185">Reference proteome</keyword>
<evidence type="ECO:0000259" key="1">
    <source>
        <dbReference type="Pfam" id="PF00535"/>
    </source>
</evidence>
<dbReference type="AlphaFoldDB" id="W7Y9U1"/>
<dbReference type="EMBL" id="BAMD01000041">
    <property type="protein sequence ID" value="GAF04288.1"/>
    <property type="molecule type" value="Genomic_DNA"/>
</dbReference>
<dbReference type="SUPFAM" id="SSF53448">
    <property type="entry name" value="Nucleotide-diphospho-sugar transferases"/>
    <property type="match status" value="1"/>
</dbReference>
<dbReference type="eggNOG" id="COG1216">
    <property type="taxonomic scope" value="Bacteria"/>
</dbReference>
<dbReference type="STRING" id="869213.GCA_000517085_01288"/>